<evidence type="ECO:0008006" key="4">
    <source>
        <dbReference type="Google" id="ProtNLM"/>
    </source>
</evidence>
<keyword evidence="1" id="KW-1133">Transmembrane helix</keyword>
<feature type="transmembrane region" description="Helical" evidence="1">
    <location>
        <begin position="102"/>
        <end position="120"/>
    </location>
</feature>
<proteinExistence type="predicted"/>
<feature type="transmembrane region" description="Helical" evidence="1">
    <location>
        <begin position="322"/>
        <end position="339"/>
    </location>
</feature>
<gene>
    <name evidence="2" type="ORF">A2Z11_03410</name>
</gene>
<dbReference type="Proteomes" id="UP000176389">
    <property type="component" value="Unassembled WGS sequence"/>
</dbReference>
<dbReference type="EMBL" id="MHCS01000003">
    <property type="protein sequence ID" value="OGY27103.1"/>
    <property type="molecule type" value="Genomic_DNA"/>
</dbReference>
<dbReference type="AlphaFoldDB" id="A0A1G1WHB8"/>
<feature type="transmembrane region" description="Helical" evidence="1">
    <location>
        <begin position="24"/>
        <end position="42"/>
    </location>
</feature>
<feature type="transmembrane region" description="Helical" evidence="1">
    <location>
        <begin position="127"/>
        <end position="145"/>
    </location>
</feature>
<feature type="transmembrane region" description="Helical" evidence="1">
    <location>
        <begin position="351"/>
        <end position="370"/>
    </location>
</feature>
<name>A0A1G1WHB8_9BACT</name>
<accession>A0A1G1WHB8</accession>
<keyword evidence="1" id="KW-0472">Membrane</keyword>
<feature type="transmembrane region" description="Helical" evidence="1">
    <location>
        <begin position="201"/>
        <end position="220"/>
    </location>
</feature>
<protein>
    <recommendedName>
        <fullName evidence="4">DUF2339 domain-containing protein</fullName>
    </recommendedName>
</protein>
<evidence type="ECO:0000313" key="2">
    <source>
        <dbReference type="EMBL" id="OGY27103.1"/>
    </source>
</evidence>
<feature type="transmembrane region" description="Helical" evidence="1">
    <location>
        <begin position="376"/>
        <end position="394"/>
    </location>
</feature>
<feature type="transmembrane region" description="Helical" evidence="1">
    <location>
        <begin position="425"/>
        <end position="444"/>
    </location>
</feature>
<feature type="transmembrane region" description="Helical" evidence="1">
    <location>
        <begin position="227"/>
        <end position="248"/>
    </location>
</feature>
<keyword evidence="1" id="KW-0812">Transmembrane</keyword>
<feature type="transmembrane region" description="Helical" evidence="1">
    <location>
        <begin position="298"/>
        <end position="316"/>
    </location>
</feature>
<feature type="transmembrane region" description="Helical" evidence="1">
    <location>
        <begin position="74"/>
        <end position="96"/>
    </location>
</feature>
<organism evidence="2 3">
    <name type="scientific">Candidatus Woykebacteria bacterium RBG_16_43_9</name>
    <dbReference type="NCBI Taxonomy" id="1802596"/>
    <lineage>
        <taxon>Bacteria</taxon>
        <taxon>Candidatus Woykeibacteriota</taxon>
    </lineage>
</organism>
<feature type="transmembrane region" description="Helical" evidence="1">
    <location>
        <begin position="48"/>
        <end position="67"/>
    </location>
</feature>
<reference evidence="2 3" key="1">
    <citation type="journal article" date="2016" name="Nat. Commun.">
        <title>Thousands of microbial genomes shed light on interconnected biogeochemical processes in an aquifer system.</title>
        <authorList>
            <person name="Anantharaman K."/>
            <person name="Brown C.T."/>
            <person name="Hug L.A."/>
            <person name="Sharon I."/>
            <person name="Castelle C.J."/>
            <person name="Probst A.J."/>
            <person name="Thomas B.C."/>
            <person name="Singh A."/>
            <person name="Wilkins M.J."/>
            <person name="Karaoz U."/>
            <person name="Brodie E.L."/>
            <person name="Williams K.H."/>
            <person name="Hubbard S.S."/>
            <person name="Banfield J.F."/>
        </authorList>
    </citation>
    <scope>NUCLEOTIDE SEQUENCE [LARGE SCALE GENOMIC DNA]</scope>
</reference>
<evidence type="ECO:0000256" key="1">
    <source>
        <dbReference type="SAM" id="Phobius"/>
    </source>
</evidence>
<feature type="transmembrane region" description="Helical" evidence="1">
    <location>
        <begin position="401"/>
        <end position="419"/>
    </location>
</feature>
<comment type="caution">
    <text evidence="2">The sequence shown here is derived from an EMBL/GenBank/DDBJ whole genome shotgun (WGS) entry which is preliminary data.</text>
</comment>
<feature type="transmembrane region" description="Helical" evidence="1">
    <location>
        <begin position="176"/>
        <end position="195"/>
    </location>
</feature>
<evidence type="ECO:0000313" key="3">
    <source>
        <dbReference type="Proteomes" id="UP000176389"/>
    </source>
</evidence>
<sequence length="452" mass="50346">MQCLFVVFLAISFPLRKWASEDSAALTIVTLGYAAGLFFWLLGLEFDAFHDTLFAALPAVFGLVAVYSQKNSRYLYYNIIFIVIALFLYFTSLLGLEDQTQYLGGAYFTLTIIFYLLATFTKKFQGAFTAFIFGSGVTALLGHVFTLEHPVYLFIGNVTVAAILVDYAIRSGKLQFIYASNLFIFVSMWSLLRTFEVQISYYPLFFAGLAYLFYIVAQILPERLNSLYRMTALVGGGATTLIFGVLGLGEGETYYSISQGRYVQDTSFAGLERSALVSSYAATLLYTLDAIFLKKGGMGYFASAVAMFTYLWQMKYLGFAEVQTYTLALGVYFMALAYFQRLAGHAGNRDLLNYVGLFFLLVPTFFQSFGDGGAKYALLMGVEGLLLFGLGTSLSYRTYTYAGIGALVVAIISQTYEFVFSLPRWMITAAVGILLLSSAIYLLLRRKEEPQK</sequence>
<dbReference type="STRING" id="1802596.A2Z11_03410"/>